<name>A0AAJ7ECL0_PAPXU</name>
<dbReference type="SUPFAM" id="SSF75304">
    <property type="entry name" value="Amidase signature (AS) enzymes"/>
    <property type="match status" value="1"/>
</dbReference>
<evidence type="ECO:0000256" key="2">
    <source>
        <dbReference type="PIRSR" id="PIRSR001221-1"/>
    </source>
</evidence>
<dbReference type="InterPro" id="IPR020556">
    <property type="entry name" value="Amidase_CS"/>
</dbReference>
<comment type="similarity">
    <text evidence="1">Belongs to the amidase family.</text>
</comment>
<dbReference type="GO" id="GO:0012505">
    <property type="term" value="C:endomembrane system"/>
    <property type="evidence" value="ECO:0007669"/>
    <property type="project" value="TreeGrafter"/>
</dbReference>
<evidence type="ECO:0000313" key="7">
    <source>
        <dbReference type="RefSeq" id="XP_013171997.1"/>
    </source>
</evidence>
<feature type="domain" description="Amidase" evidence="3">
    <location>
        <begin position="67"/>
        <end position="510"/>
    </location>
</feature>
<feature type="active site" description="Charge relay system" evidence="2">
    <location>
        <position position="130"/>
    </location>
</feature>
<dbReference type="RefSeq" id="XP_013171972.1">
    <property type="nucleotide sequence ID" value="XM_013316518.1"/>
</dbReference>
<proteinExistence type="inferred from homology"/>
<dbReference type="PANTHER" id="PTHR43372:SF3">
    <property type="entry name" value="AT07710P-RELATED"/>
    <property type="match status" value="1"/>
</dbReference>
<accession>A0AAJ7ECL0</accession>
<dbReference type="AlphaFoldDB" id="A0AAJ7ECL0"/>
<dbReference type="InterPro" id="IPR023631">
    <property type="entry name" value="Amidase_dom"/>
</dbReference>
<protein>
    <submittedName>
        <fullName evidence="4 5">Fatty-acid amide hydrolase 2-like</fullName>
    </submittedName>
</protein>
<dbReference type="Proteomes" id="UP000694872">
    <property type="component" value="Unplaced"/>
</dbReference>
<dbReference type="InterPro" id="IPR036928">
    <property type="entry name" value="AS_sf"/>
</dbReference>
<dbReference type="RefSeq" id="XP_013171997.1">
    <property type="nucleotide sequence ID" value="XM_013316543.1"/>
</dbReference>
<evidence type="ECO:0000256" key="1">
    <source>
        <dbReference type="ARBA" id="ARBA00009199"/>
    </source>
</evidence>
<evidence type="ECO:0000313" key="6">
    <source>
        <dbReference type="RefSeq" id="XP_013171989.1"/>
    </source>
</evidence>
<dbReference type="GeneID" id="106121035"/>
<gene>
    <name evidence="4 5 6 7" type="primary">LOC106121035</name>
</gene>
<dbReference type="InterPro" id="IPR052739">
    <property type="entry name" value="FAAH2"/>
</dbReference>
<dbReference type="PIRSF" id="PIRSF001221">
    <property type="entry name" value="Amidase_fungi"/>
    <property type="match status" value="1"/>
</dbReference>
<evidence type="ECO:0000313" key="4">
    <source>
        <dbReference type="RefSeq" id="XP_013171972.1"/>
    </source>
</evidence>
<dbReference type="RefSeq" id="XP_013171989.1">
    <property type="nucleotide sequence ID" value="XM_013316535.1"/>
</dbReference>
<feature type="active site" description="Charge relay system" evidence="2">
    <location>
        <position position="205"/>
    </location>
</feature>
<dbReference type="PROSITE" id="PS00571">
    <property type="entry name" value="AMIDASES"/>
    <property type="match status" value="1"/>
</dbReference>
<dbReference type="Pfam" id="PF01425">
    <property type="entry name" value="Amidase"/>
    <property type="match status" value="1"/>
</dbReference>
<organism evidence="5">
    <name type="scientific">Papilio xuthus</name>
    <name type="common">Asian swallowtail butterfly</name>
    <dbReference type="NCBI Taxonomy" id="66420"/>
    <lineage>
        <taxon>Eukaryota</taxon>
        <taxon>Metazoa</taxon>
        <taxon>Ecdysozoa</taxon>
        <taxon>Arthropoda</taxon>
        <taxon>Hexapoda</taxon>
        <taxon>Insecta</taxon>
        <taxon>Pterygota</taxon>
        <taxon>Neoptera</taxon>
        <taxon>Endopterygota</taxon>
        <taxon>Lepidoptera</taxon>
        <taxon>Glossata</taxon>
        <taxon>Ditrysia</taxon>
        <taxon>Papilionoidea</taxon>
        <taxon>Papilionidae</taxon>
        <taxon>Papilioninae</taxon>
        <taxon>Papilio</taxon>
    </lineage>
</organism>
<reference evidence="4 5" key="1">
    <citation type="submission" date="2025-04" db="UniProtKB">
        <authorList>
            <consortium name="RefSeq"/>
        </authorList>
    </citation>
    <scope>IDENTIFICATION</scope>
</reference>
<dbReference type="KEGG" id="pxu:106121035"/>
<evidence type="ECO:0000259" key="3">
    <source>
        <dbReference type="Pfam" id="PF01425"/>
    </source>
</evidence>
<dbReference type="PANTHER" id="PTHR43372">
    <property type="entry name" value="FATTY-ACID AMIDE HYDROLASE"/>
    <property type="match status" value="1"/>
</dbReference>
<sequence>MEVGVWLIGVVLRVLNALWAAACWVREYVYPAPRVPRLPPPRNPLLLRSATDLAHSIRRGQLTCEQVVGAFIERIKEVNPYLNAVVEERFEEAKREATTLDQRLYEARWGGGELELLKNKPLYGLPFTVKESCSLAGMSNSVGCVERSGSVAAEDGAAVARVRSAGAVPLLVSATPELCLGWETASLLHGRTNNPYHLACTPGGSSGGESALVASAASPVSVASDIAGSIRIPAAFCGLFGHKPTPGIVPIEGHIPTLTDEMYPKFLTVGPICRHAEDLPLVLGVMAGDRGHLLNLHQPVDLSTIKVHYMTEASRSVALLPVELSIRELIVRAATHLRDHCGATLTEKKFKALEDSVEMSISVFFSMKDIPNLLHDPANPKRDKSLLLELMKSAFGAASRSLQALGFALISRTRLFIPRARTQHYQDLARRLQQDIESTLGSDGVLLYPAHCGPAHAHSLVFLRAAGVLYTMPLNVLALPATVVPVHDPRHTMPLALQVIAGPNQDRLCLAVARQLERAFGGWRPPR</sequence>
<dbReference type="RefSeq" id="XP_013171981.1">
    <property type="nucleotide sequence ID" value="XM_013316527.1"/>
</dbReference>
<evidence type="ECO:0000313" key="5">
    <source>
        <dbReference type="RefSeq" id="XP_013171981.1"/>
    </source>
</evidence>
<feature type="active site" description="Acyl-ester intermediate" evidence="2">
    <location>
        <position position="229"/>
    </location>
</feature>
<dbReference type="Gene3D" id="3.90.1300.10">
    <property type="entry name" value="Amidase signature (AS) domain"/>
    <property type="match status" value="1"/>
</dbReference>